<feature type="site" description="Interaction with DNA substrate" evidence="7">
    <location>
        <position position="347"/>
    </location>
</feature>
<evidence type="ECO:0000256" key="7">
    <source>
        <dbReference type="PIRSR" id="PIRSR604808-3"/>
    </source>
</evidence>
<dbReference type="PANTHER" id="PTHR22748">
    <property type="entry name" value="AP ENDONUCLEASE"/>
    <property type="match status" value="1"/>
</dbReference>
<feature type="site" description="Transition state stabilizer" evidence="7">
    <location>
        <position position="258"/>
    </location>
</feature>
<keyword evidence="11" id="KW-1185">Reference proteome</keyword>
<dbReference type="SUPFAM" id="SSF56219">
    <property type="entry name" value="DNase I-like"/>
    <property type="match status" value="1"/>
</dbReference>
<dbReference type="Gene3D" id="3.60.10.10">
    <property type="entry name" value="Endonuclease/exonuclease/phosphatase"/>
    <property type="match status" value="1"/>
</dbReference>
<dbReference type="EMBL" id="ML211795">
    <property type="protein sequence ID" value="TFK80342.1"/>
    <property type="molecule type" value="Genomic_DNA"/>
</dbReference>
<evidence type="ECO:0000256" key="1">
    <source>
        <dbReference type="ARBA" id="ARBA00007092"/>
    </source>
</evidence>
<organism evidence="10 11">
    <name type="scientific">Polyporus arcularius HHB13444</name>
    <dbReference type="NCBI Taxonomy" id="1314778"/>
    <lineage>
        <taxon>Eukaryota</taxon>
        <taxon>Fungi</taxon>
        <taxon>Dikarya</taxon>
        <taxon>Basidiomycota</taxon>
        <taxon>Agaricomycotina</taxon>
        <taxon>Agaricomycetes</taxon>
        <taxon>Polyporales</taxon>
        <taxon>Polyporaceae</taxon>
        <taxon>Polyporus</taxon>
    </lineage>
</organism>
<dbReference type="Pfam" id="PF03372">
    <property type="entry name" value="Exo_endo_phos"/>
    <property type="match status" value="1"/>
</dbReference>
<feature type="binding site" evidence="6">
    <location>
        <position position="258"/>
    </location>
    <ligand>
        <name>Mg(2+)</name>
        <dbReference type="ChEBI" id="CHEBI:18420"/>
        <label>1</label>
    </ligand>
</feature>
<evidence type="ECO:0000256" key="2">
    <source>
        <dbReference type="ARBA" id="ARBA00022723"/>
    </source>
</evidence>
<accession>A0A5C3NTL1</accession>
<feature type="binding site" evidence="6">
    <location>
        <position position="106"/>
    </location>
    <ligand>
        <name>Mg(2+)</name>
        <dbReference type="ChEBI" id="CHEBI:18420"/>
        <label>1</label>
    </ligand>
</feature>
<evidence type="ECO:0000259" key="9">
    <source>
        <dbReference type="Pfam" id="PF03372"/>
    </source>
</evidence>
<evidence type="ECO:0000256" key="8">
    <source>
        <dbReference type="SAM" id="MobiDB-lite"/>
    </source>
</evidence>
<dbReference type="AlphaFoldDB" id="A0A5C3NTL1"/>
<dbReference type="GO" id="GO:0008081">
    <property type="term" value="F:phosphoric diester hydrolase activity"/>
    <property type="evidence" value="ECO:0007669"/>
    <property type="project" value="TreeGrafter"/>
</dbReference>
<dbReference type="CDD" id="cd09076">
    <property type="entry name" value="L1-EN"/>
    <property type="match status" value="1"/>
</dbReference>
<evidence type="ECO:0000313" key="11">
    <source>
        <dbReference type="Proteomes" id="UP000308197"/>
    </source>
</evidence>
<proteinExistence type="inferred from homology"/>
<feature type="binding site" evidence="6">
    <location>
        <position position="346"/>
    </location>
    <ligand>
        <name>Mg(2+)</name>
        <dbReference type="ChEBI" id="CHEBI:18420"/>
        <label>1</label>
    </ligand>
</feature>
<dbReference type="GO" id="GO:0003906">
    <property type="term" value="F:DNA-(apurinic or apyrimidinic site) endonuclease activity"/>
    <property type="evidence" value="ECO:0007669"/>
    <property type="project" value="TreeGrafter"/>
</dbReference>
<evidence type="ECO:0000256" key="3">
    <source>
        <dbReference type="ARBA" id="ARBA00022801"/>
    </source>
</evidence>
<feature type="site" description="Important for catalytic activity" evidence="7">
    <location>
        <position position="321"/>
    </location>
</feature>
<keyword evidence="3" id="KW-0378">Hydrolase</keyword>
<reference evidence="10 11" key="1">
    <citation type="journal article" date="2019" name="Nat. Ecol. Evol.">
        <title>Megaphylogeny resolves global patterns of mushroom evolution.</title>
        <authorList>
            <person name="Varga T."/>
            <person name="Krizsan K."/>
            <person name="Foldi C."/>
            <person name="Dima B."/>
            <person name="Sanchez-Garcia M."/>
            <person name="Sanchez-Ramirez S."/>
            <person name="Szollosi G.J."/>
            <person name="Szarkandi J.G."/>
            <person name="Papp V."/>
            <person name="Albert L."/>
            <person name="Andreopoulos W."/>
            <person name="Angelini C."/>
            <person name="Antonin V."/>
            <person name="Barry K.W."/>
            <person name="Bougher N.L."/>
            <person name="Buchanan P."/>
            <person name="Buyck B."/>
            <person name="Bense V."/>
            <person name="Catcheside P."/>
            <person name="Chovatia M."/>
            <person name="Cooper J."/>
            <person name="Damon W."/>
            <person name="Desjardin D."/>
            <person name="Finy P."/>
            <person name="Geml J."/>
            <person name="Haridas S."/>
            <person name="Hughes K."/>
            <person name="Justo A."/>
            <person name="Karasinski D."/>
            <person name="Kautmanova I."/>
            <person name="Kiss B."/>
            <person name="Kocsube S."/>
            <person name="Kotiranta H."/>
            <person name="LaButti K.M."/>
            <person name="Lechner B.E."/>
            <person name="Liimatainen K."/>
            <person name="Lipzen A."/>
            <person name="Lukacs Z."/>
            <person name="Mihaltcheva S."/>
            <person name="Morgado L.N."/>
            <person name="Niskanen T."/>
            <person name="Noordeloos M.E."/>
            <person name="Ohm R.A."/>
            <person name="Ortiz-Santana B."/>
            <person name="Ovrebo C."/>
            <person name="Racz N."/>
            <person name="Riley R."/>
            <person name="Savchenko A."/>
            <person name="Shiryaev A."/>
            <person name="Soop K."/>
            <person name="Spirin V."/>
            <person name="Szebenyi C."/>
            <person name="Tomsovsky M."/>
            <person name="Tulloss R.E."/>
            <person name="Uehling J."/>
            <person name="Grigoriev I.V."/>
            <person name="Vagvolgyi C."/>
            <person name="Papp T."/>
            <person name="Martin F.M."/>
            <person name="Miettinen O."/>
            <person name="Hibbett D.S."/>
            <person name="Nagy L.G."/>
        </authorList>
    </citation>
    <scope>NUCLEOTIDE SEQUENCE [LARGE SCALE GENOMIC DNA]</scope>
    <source>
        <strain evidence="10 11">HHB13444</strain>
    </source>
</reference>
<feature type="compositionally biased region" description="Polar residues" evidence="8">
    <location>
        <begin position="47"/>
        <end position="58"/>
    </location>
</feature>
<dbReference type="GO" id="GO:0006284">
    <property type="term" value="P:base-excision repair"/>
    <property type="evidence" value="ECO:0007669"/>
    <property type="project" value="TreeGrafter"/>
</dbReference>
<dbReference type="GO" id="GO:0008311">
    <property type="term" value="F:double-stranded DNA 3'-5' DNA exonuclease activity"/>
    <property type="evidence" value="ECO:0007669"/>
    <property type="project" value="TreeGrafter"/>
</dbReference>
<dbReference type="GO" id="GO:0005634">
    <property type="term" value="C:nucleus"/>
    <property type="evidence" value="ECO:0007669"/>
    <property type="project" value="TreeGrafter"/>
</dbReference>
<dbReference type="InterPro" id="IPR036691">
    <property type="entry name" value="Endo/exonu/phosph_ase_sf"/>
</dbReference>
<evidence type="ECO:0000313" key="10">
    <source>
        <dbReference type="EMBL" id="TFK80342.1"/>
    </source>
</evidence>
<dbReference type="InterPro" id="IPR005135">
    <property type="entry name" value="Endo/exonuclease/phosphatase"/>
</dbReference>
<evidence type="ECO:0000256" key="6">
    <source>
        <dbReference type="PIRSR" id="PIRSR604808-2"/>
    </source>
</evidence>
<feature type="active site" description="Proton donor/acceptor" evidence="5">
    <location>
        <position position="256"/>
    </location>
</feature>
<feature type="domain" description="Endonuclease/exonuclease/phosphatase" evidence="9">
    <location>
        <begin position="103"/>
        <end position="327"/>
    </location>
</feature>
<feature type="binding site" evidence="6">
    <location>
        <position position="141"/>
    </location>
    <ligand>
        <name>Mg(2+)</name>
        <dbReference type="ChEBI" id="CHEBI:18420"/>
        <label>1</label>
    </ligand>
</feature>
<comment type="cofactor">
    <cofactor evidence="6">
        <name>Mg(2+)</name>
        <dbReference type="ChEBI" id="CHEBI:18420"/>
    </cofactor>
    <cofactor evidence="6">
        <name>Mn(2+)</name>
        <dbReference type="ChEBI" id="CHEBI:29035"/>
    </cofactor>
    <text evidence="6">Probably binds two magnesium or manganese ions per subunit.</text>
</comment>
<sequence length="685" mass="76959">MEMRSGTRFETHAGSRPQSPIDGLNSREDASRISHTRDRVGIPDNTPGVTQNGEGSRTASDDDASAPDVPNEPVPPDSQAAPTNRRGRRRDEALARKQAMKVATLNINGFGNLVKDHDDNKWGRIYKMMTDQRIAVLLLQETHLTEERKASLHKMFAKRIKIFHSAHPDAPTQREGVAVVVNARYLAAAGAEATEIIPGRAIQLSVQCQGGYKRHILCVYAPTSDGTEERKRFFIQLREYYEANPAFPRPELMAGDFNTVEDAIDRLPTHAGPDASLSALDDLKLSLGLMMADGWRTTNPTSQDYTFHRGSGQNAVFSRLDRIYVTIELFNNSREWRISEAGVKTDHSLVSVQLTSDQAPVVGPGRPIFPLGLLKDKPLAKNLKKRGMEALQELANLEATGVRNADANPQLVLHKFKVDAMLMARDRERAVVPKLLHEIRELEKALRKLKADQRIPEGTKVSEAAALTKQISELKIKRYKQQQQNARATHRLYGEHPTKYWSKLHKERAPRDIINAFEKNPDRSASVEAVYETDSAKMAEMARRHHNGVQRDDPDIKTPDERERDILTALDSLNTVVSDEQSHELQSEITYEDCELSLRFSKNGSAPGMDGIPFEVWKTLHARHVEDSHFPNREDFDVLKLLRAAFEDMRTNGVEATTSFADGWMAPIYKEKGERTKQDTGHTPG</sequence>
<evidence type="ECO:0000256" key="5">
    <source>
        <dbReference type="PIRSR" id="PIRSR604808-1"/>
    </source>
</evidence>
<keyword evidence="4 6" id="KW-0460">Magnesium</keyword>
<gene>
    <name evidence="10" type="ORF">K466DRAFT_605427</name>
</gene>
<keyword evidence="2 6" id="KW-0479">Metal-binding</keyword>
<keyword evidence="6" id="KW-0464">Manganese</keyword>
<feature type="binding site" evidence="6">
    <location>
        <position position="347"/>
    </location>
    <ligand>
        <name>Mg(2+)</name>
        <dbReference type="ChEBI" id="CHEBI:18420"/>
        <label>1</label>
    </ligand>
</feature>
<evidence type="ECO:0000256" key="4">
    <source>
        <dbReference type="ARBA" id="ARBA00022842"/>
    </source>
</evidence>
<feature type="binding site" evidence="6">
    <location>
        <position position="256"/>
    </location>
    <ligand>
        <name>Mg(2+)</name>
        <dbReference type="ChEBI" id="CHEBI:18420"/>
        <label>1</label>
    </ligand>
</feature>
<dbReference type="InterPro" id="IPR004808">
    <property type="entry name" value="AP_endonuc_1"/>
</dbReference>
<dbReference type="GO" id="GO:0046872">
    <property type="term" value="F:metal ion binding"/>
    <property type="evidence" value="ECO:0007669"/>
    <property type="project" value="UniProtKB-KW"/>
</dbReference>
<comment type="similarity">
    <text evidence="1">Belongs to the DNA repair enzymes AP/ExoA family.</text>
</comment>
<dbReference type="Proteomes" id="UP000308197">
    <property type="component" value="Unassembled WGS sequence"/>
</dbReference>
<name>A0A5C3NTL1_9APHY</name>
<protein>
    <submittedName>
        <fullName evidence="10">DNase I-like protein</fullName>
    </submittedName>
</protein>
<feature type="region of interest" description="Disordered" evidence="8">
    <location>
        <begin position="1"/>
        <end position="92"/>
    </location>
</feature>
<feature type="active site" evidence="5">
    <location>
        <position position="220"/>
    </location>
</feature>
<feature type="compositionally biased region" description="Basic and acidic residues" evidence="8">
    <location>
        <begin position="25"/>
        <end position="41"/>
    </location>
</feature>
<dbReference type="PANTHER" id="PTHR22748:SF4">
    <property type="entry name" value="DNA-(APURINIC OR APYRIMIDINIC SITE) ENDONUCLEASE 2"/>
    <property type="match status" value="1"/>
</dbReference>
<dbReference type="InParanoid" id="A0A5C3NTL1"/>
<feature type="active site" description="Proton acceptor" evidence="5">
    <location>
        <position position="347"/>
    </location>
</feature>
<feature type="compositionally biased region" description="Basic and acidic residues" evidence="8">
    <location>
        <begin position="1"/>
        <end position="13"/>
    </location>
</feature>